<comment type="catalytic activity">
    <reaction evidence="20">
        <text>2 L-glutamate + NAD(+) = L-glutamine + 2-oxoglutarate + NADH + H(+)</text>
        <dbReference type="Rhea" id="RHEA:13753"/>
        <dbReference type="ChEBI" id="CHEBI:15378"/>
        <dbReference type="ChEBI" id="CHEBI:16810"/>
        <dbReference type="ChEBI" id="CHEBI:29985"/>
        <dbReference type="ChEBI" id="CHEBI:57540"/>
        <dbReference type="ChEBI" id="CHEBI:57945"/>
        <dbReference type="ChEBI" id="CHEBI:58359"/>
        <dbReference type="EC" id="1.4.1.14"/>
    </reaction>
</comment>
<evidence type="ECO:0000256" key="1">
    <source>
        <dbReference type="ARBA" id="ARBA00001917"/>
    </source>
</evidence>
<keyword evidence="17" id="KW-0314">Glutamate biosynthesis</keyword>
<dbReference type="Proteomes" id="UP000410492">
    <property type="component" value="Unassembled WGS sequence"/>
</dbReference>
<dbReference type="SUPFAM" id="SSF56235">
    <property type="entry name" value="N-terminal nucleophile aminohydrolases (Ntn hydrolases)"/>
    <property type="match status" value="1"/>
</dbReference>
<dbReference type="InterPro" id="IPR006005">
    <property type="entry name" value="Glut_synth_ssu1"/>
</dbReference>
<dbReference type="NCBIfam" id="NF008730">
    <property type="entry name" value="PRK11750.1"/>
    <property type="match status" value="1"/>
</dbReference>
<dbReference type="InterPro" id="IPR029055">
    <property type="entry name" value="Ntn_hydrolases_N"/>
</dbReference>
<dbReference type="SUPFAM" id="SSF51395">
    <property type="entry name" value="FMN-linked oxidoreductases"/>
    <property type="match status" value="1"/>
</dbReference>
<dbReference type="Pfam" id="PF04898">
    <property type="entry name" value="Glu_syn_central"/>
    <property type="match status" value="1"/>
</dbReference>
<keyword evidence="16" id="KW-0411">Iron-sulfur</keyword>
<keyword evidence="8" id="KW-0028">Amino-acid biosynthesis</keyword>
<dbReference type="FunFam" id="3.20.20.70:FF:000017">
    <property type="entry name" value="Glutamate synthase [NADH], amyloplastic"/>
    <property type="match status" value="1"/>
</dbReference>
<dbReference type="Pfam" id="PF14691">
    <property type="entry name" value="Fer4_20"/>
    <property type="match status" value="1"/>
</dbReference>
<accession>A0A653CTU1</accession>
<evidence type="ECO:0000256" key="5">
    <source>
        <dbReference type="ARBA" id="ARBA00004909"/>
    </source>
</evidence>
<organism evidence="22 23">
    <name type="scientific">Callosobruchus maculatus</name>
    <name type="common">Southern cowpea weevil</name>
    <name type="synonym">Pulse bruchid</name>
    <dbReference type="NCBI Taxonomy" id="64391"/>
    <lineage>
        <taxon>Eukaryota</taxon>
        <taxon>Metazoa</taxon>
        <taxon>Ecdysozoa</taxon>
        <taxon>Arthropoda</taxon>
        <taxon>Hexapoda</taxon>
        <taxon>Insecta</taxon>
        <taxon>Pterygota</taxon>
        <taxon>Neoptera</taxon>
        <taxon>Endopterygota</taxon>
        <taxon>Coleoptera</taxon>
        <taxon>Polyphaga</taxon>
        <taxon>Cucujiformia</taxon>
        <taxon>Chrysomeloidea</taxon>
        <taxon>Chrysomelidae</taxon>
        <taxon>Bruchinae</taxon>
        <taxon>Bruchini</taxon>
        <taxon>Callosobruchus</taxon>
    </lineage>
</organism>
<keyword evidence="9" id="KW-0285">Flavoprotein</keyword>
<keyword evidence="23" id="KW-1185">Reference proteome</keyword>
<dbReference type="SUPFAM" id="SSF51971">
    <property type="entry name" value="Nucleotide-binding domain"/>
    <property type="match status" value="1"/>
</dbReference>
<dbReference type="InterPro" id="IPR002932">
    <property type="entry name" value="Glu_synthdom"/>
</dbReference>
<evidence type="ECO:0000256" key="8">
    <source>
        <dbReference type="ARBA" id="ARBA00022605"/>
    </source>
</evidence>
<dbReference type="GO" id="GO:0016639">
    <property type="term" value="F:oxidoreductase activity, acting on the CH-NH2 group of donors, NAD or NADP as acceptor"/>
    <property type="evidence" value="ECO:0007669"/>
    <property type="project" value="InterPro"/>
</dbReference>
<dbReference type="InterPro" id="IPR009051">
    <property type="entry name" value="Helical_ferredxn"/>
</dbReference>
<dbReference type="CDD" id="cd00982">
    <property type="entry name" value="gltB_C"/>
    <property type="match status" value="1"/>
</dbReference>
<evidence type="ECO:0000256" key="12">
    <source>
        <dbReference type="ARBA" id="ARBA00022827"/>
    </source>
</evidence>
<dbReference type="InterPro" id="IPR013785">
    <property type="entry name" value="Aldolase_TIM"/>
</dbReference>
<keyword evidence="15" id="KW-0408">Iron</keyword>
<protein>
    <recommendedName>
        <fullName evidence="19">glutamate synthase (NADH)</fullName>
        <ecNumber evidence="19">1.4.1.14</ecNumber>
    </recommendedName>
</protein>
<comment type="pathway">
    <text evidence="5">Nitrogen metabolism.</text>
</comment>
<dbReference type="EMBL" id="CAACVG010008853">
    <property type="protein sequence ID" value="VEN51256.1"/>
    <property type="molecule type" value="Genomic_DNA"/>
</dbReference>
<dbReference type="CDD" id="cd02808">
    <property type="entry name" value="GltS_FMN"/>
    <property type="match status" value="1"/>
</dbReference>
<dbReference type="InterPro" id="IPR036188">
    <property type="entry name" value="FAD/NAD-bd_sf"/>
</dbReference>
<evidence type="ECO:0000256" key="4">
    <source>
        <dbReference type="ARBA" id="ARBA00004802"/>
    </source>
</evidence>
<dbReference type="PANTHER" id="PTHR43100:SF1">
    <property type="entry name" value="GLUTAMATE SYNTHASE [NADPH] SMALL CHAIN"/>
    <property type="match status" value="1"/>
</dbReference>
<dbReference type="InterPro" id="IPR023753">
    <property type="entry name" value="FAD/NAD-binding_dom"/>
</dbReference>
<comment type="cofactor">
    <cofactor evidence="2">
        <name>[3Fe-4S] cluster</name>
        <dbReference type="ChEBI" id="CHEBI:21137"/>
    </cofactor>
</comment>
<dbReference type="FunFam" id="3.20.20.70:FF:000031">
    <property type="entry name" value="Glutamate synthase 1 [NADH]"/>
    <property type="match status" value="1"/>
</dbReference>
<comment type="cofactor">
    <cofactor evidence="1">
        <name>FMN</name>
        <dbReference type="ChEBI" id="CHEBI:58210"/>
    </cofactor>
</comment>
<dbReference type="GO" id="GO:0019676">
    <property type="term" value="P:ammonia assimilation cycle"/>
    <property type="evidence" value="ECO:0007669"/>
    <property type="project" value="UniProtKB-ARBA"/>
</dbReference>
<dbReference type="PRINTS" id="PR00419">
    <property type="entry name" value="ADXRDTASE"/>
</dbReference>
<evidence type="ECO:0000259" key="21">
    <source>
        <dbReference type="PROSITE" id="PS51278"/>
    </source>
</evidence>
<dbReference type="SUPFAM" id="SSF46548">
    <property type="entry name" value="alpha-helical ferredoxin"/>
    <property type="match status" value="1"/>
</dbReference>
<comment type="cofactor">
    <cofactor evidence="3">
        <name>FAD</name>
        <dbReference type="ChEBI" id="CHEBI:57692"/>
    </cofactor>
</comment>
<dbReference type="InterPro" id="IPR051394">
    <property type="entry name" value="Glutamate_Synthase"/>
</dbReference>
<comment type="pathway">
    <text evidence="6">Amino-acid biosynthesis; L-glutamate biosynthesis via GLT pathway; L-glutamate from 2-oxoglutarate and L-glutamine (NAD(+) route): step 1/1.</text>
</comment>
<keyword evidence="18" id="KW-0003">3Fe-4S</keyword>
<proteinExistence type="inferred from homology"/>
<evidence type="ECO:0000313" key="22">
    <source>
        <dbReference type="EMBL" id="VEN51256.1"/>
    </source>
</evidence>
<dbReference type="InterPro" id="IPR002489">
    <property type="entry name" value="Glu_synth_asu_C"/>
</dbReference>
<dbReference type="InterPro" id="IPR006982">
    <property type="entry name" value="Glu_synth_centr_N"/>
</dbReference>
<evidence type="ECO:0000256" key="14">
    <source>
        <dbReference type="ARBA" id="ARBA00023002"/>
    </source>
</evidence>
<keyword evidence="14" id="KW-0560">Oxidoreductase</keyword>
<dbReference type="Pfam" id="PF07992">
    <property type="entry name" value="Pyr_redox_2"/>
    <property type="match status" value="1"/>
</dbReference>
<dbReference type="InterPro" id="IPR017932">
    <property type="entry name" value="GATase_2_dom"/>
</dbReference>
<evidence type="ECO:0000313" key="23">
    <source>
        <dbReference type="Proteomes" id="UP000410492"/>
    </source>
</evidence>
<keyword evidence="12" id="KW-0274">FAD</keyword>
<dbReference type="PANTHER" id="PTHR43100">
    <property type="entry name" value="GLUTAMATE SYNTHASE [NADPH] SMALL CHAIN"/>
    <property type="match status" value="1"/>
</dbReference>
<dbReference type="EC" id="1.4.1.14" evidence="19"/>
<dbReference type="InterPro" id="IPR028261">
    <property type="entry name" value="DPD_II"/>
</dbReference>
<dbReference type="FunFam" id="2.160.20.60:FF:000001">
    <property type="entry name" value="Glutamate synthase, large subunit"/>
    <property type="match status" value="1"/>
</dbReference>
<sequence>MFCRVLAHNGEINTLRGNVNFMKAREGVMKNDAIGDQLKTLYPVVEPNLSDSGSADCVLEFLVHVGNRKLPEAVMTMVPEAWQNDPTMSEEKRDYYHWAACTMEPWDGPALISFTDGRFIGAILDRNGLRPSRFYITKDNIMIMASEVGVYDVDPSQVILKSRLKPGRMLLVDTQEKTVIQDVELKQEIARSRPHSEWLKEQITIEELRKAHLDAGNTTKAKYEPSGLADKRLALYGYSTETIHMLLMPMINNKKEALGSMGNDIPLACLSEFSPLLYEYFKQLFAQVTNPPIDPFREKVVMSLQCPIGPEDNILQPSPKQVHRLWLKNPVISIADLEVIKLTKHRNWSAHMIDITFPASEGIAGFLNKLKSICEEANTAAKTNQIIILSDRHGGPDRVPISILLALGATHHHLIETRSRMKVALVLETGEAREVHHICVLLGYGADAICPYLALELASSLRDQGILDTNLSDEAIFQNYAQAMQTGISKVMAKMGISTLQSYKGAQIFEAVGLAEDVIDRAFKGTPSRIGGVNLEMLAAEAFERHRNAYRYSPDALILRDTGNYHWRAGGEKHLNDPASIAALQESATGNNKTAYQKYIESTMQSIRNCMLRGRLDLRTLDQPLSLDEIEPASEIVKRFATGAMSFGSISLEAHQTLAVAMNKVGGKSNTGEGGEDPERYLDPQRRSAIKQVASGRFGVTSSYLAHSDDLQIKMAQGAKPGEGGELPGYKVSADIAKTRHSVAGVGLISPPPHHDIYSIEDLAELIYDLKCANPQARISVKLVSEVGVGVVASGVAKGKAEHIVVSGHDGGTGASSWTGIKSAGLPWELGIAETHQVLVLNNLRSRIVLQADGNIRTGFDVVVAALLGADEVGFSTAPLIVMGCTMMRKCHLNTCPVGIATQDPVLRKKFTGQPEHVINYLFMLAEEVRENMAKLGVRTFQELIGRTDLLKVVDAGSAKAKMLNLNLILQNALHMRPGVNIKGGSEKQDFQLEQRLENQLIEKAKPVIDGQAKEVDVELKIRNEDRAFGSTLSYYISCKYNEDGLPEDSKINVRLTGSAGQSFCAFLAKGVHVTLEGDANDYVGKGLSGGTVVIYPPKTSPFESHLNVIVGNVCLYGATSGKAYMRGIASERFAVRNSGAVAVVEGVGDHGCEYMTGGVVLILGLTGRNFAAGMSGGIAYVWDIDGTFSMKCNPEMVELCKLEDKEDVSLVLTLLKEFHTLTGSVVAEQLLTEFDQRRKEFVKVFPYEYQRVLRQKVAEKETATQPQTQETAKIQDIEDSVGDPAVEQRKAERVLDKVRGFMKYPRETAPYRPAEKRMKDWDEIYNFTHVRKGLRVQSARCMDCGVPFCQSNSHGCPLGNIIPKWNFLVFQNQWRQALNHLLQTNNFPEFTGRVCPAPCEAACVLGISEPSVTIKNIECAIIDHAFENGWIVPQVPTSRTDRKVAIVGSGPAGLACAHQLNKAGHSVTVFERNDRVGGLLQYGIPTMKLSKTVVQRRVDLLSAEGITFKTNVNVGKDISAKELAEEYDAIVLCTGATWPRDLPLPGRQLNGIHFAMEFLEGWQKKQLGASFDGPHAKDKHVIIIGGGDTGCDCIATSLRQGAASITTFEILPQPGPKRSRDNPWPQWPRVFKVDYGHEEVQVRYGSDPRVFSIMTQEFIDDGKGHVSGIKTVNVEWVKDDSGRWQMNQVPGTEKVYKADLVLLAMGFLGPERAIGDQLQLTLDPRSNFETKEYKTNISNVFAAGDCRRGQSLVVWAISEGRQAARAVDEFLRKEASTLPVPGGIIKPHLQAIACPV</sequence>
<dbReference type="NCBIfam" id="TIGR01317">
    <property type="entry name" value="GOGAT_sm_gam"/>
    <property type="match status" value="1"/>
</dbReference>
<keyword evidence="10" id="KW-0288">FMN</keyword>
<evidence type="ECO:0000256" key="20">
    <source>
        <dbReference type="ARBA" id="ARBA00048867"/>
    </source>
</evidence>
<evidence type="ECO:0000256" key="6">
    <source>
        <dbReference type="ARBA" id="ARBA00004944"/>
    </source>
</evidence>
<evidence type="ECO:0000256" key="16">
    <source>
        <dbReference type="ARBA" id="ARBA00023014"/>
    </source>
</evidence>
<dbReference type="Pfam" id="PF00310">
    <property type="entry name" value="GATase_2"/>
    <property type="match status" value="1"/>
</dbReference>
<evidence type="ECO:0000256" key="10">
    <source>
        <dbReference type="ARBA" id="ARBA00022643"/>
    </source>
</evidence>
<dbReference type="UniPathway" id="UPA00634">
    <property type="reaction ID" value="UER00690"/>
</dbReference>
<dbReference type="GO" id="GO:0016040">
    <property type="term" value="F:glutamate synthase (NADH) activity"/>
    <property type="evidence" value="ECO:0007669"/>
    <property type="project" value="UniProtKB-EC"/>
</dbReference>
<evidence type="ECO:0000256" key="13">
    <source>
        <dbReference type="ARBA" id="ARBA00022962"/>
    </source>
</evidence>
<dbReference type="Gene3D" id="3.40.50.720">
    <property type="entry name" value="NAD(P)-binding Rossmann-like Domain"/>
    <property type="match status" value="1"/>
</dbReference>
<dbReference type="GO" id="GO:0051538">
    <property type="term" value="F:3 iron, 4 sulfur cluster binding"/>
    <property type="evidence" value="ECO:0007669"/>
    <property type="project" value="UniProtKB-KW"/>
</dbReference>
<dbReference type="UniPathway" id="UPA00045"/>
<dbReference type="FunFam" id="3.40.50.720:FF:000113">
    <property type="entry name" value="Glutamate synthase [NADH], amyloplastic"/>
    <property type="match status" value="1"/>
</dbReference>
<dbReference type="InterPro" id="IPR036485">
    <property type="entry name" value="Glu_synth_asu_C_sf"/>
</dbReference>
<dbReference type="Gene3D" id="3.60.20.10">
    <property type="entry name" value="Glutamine Phosphoribosylpyrophosphate, subunit 1, domain 1"/>
    <property type="match status" value="1"/>
</dbReference>
<dbReference type="FunFam" id="1.10.1060.10:FF:000006">
    <property type="entry name" value="Glutamate synthase (NADPH/NADH)"/>
    <property type="match status" value="1"/>
</dbReference>
<keyword evidence="13" id="KW-0315">Glutamine amidotransferase</keyword>
<dbReference type="Gene3D" id="2.160.20.60">
    <property type="entry name" value="Glutamate synthase, alpha subunit, C-terminal domain"/>
    <property type="match status" value="1"/>
</dbReference>
<dbReference type="Gene3D" id="1.10.1060.10">
    <property type="entry name" value="Alpha-helical ferredoxin"/>
    <property type="match status" value="1"/>
</dbReference>
<dbReference type="OrthoDB" id="4327079at2759"/>
<name>A0A653CTU1_CALMS</name>
<dbReference type="GO" id="GO:0046872">
    <property type="term" value="F:metal ion binding"/>
    <property type="evidence" value="ECO:0007669"/>
    <property type="project" value="UniProtKB-KW"/>
</dbReference>
<evidence type="ECO:0000256" key="15">
    <source>
        <dbReference type="ARBA" id="ARBA00023004"/>
    </source>
</evidence>
<dbReference type="Gene3D" id="3.20.20.70">
    <property type="entry name" value="Aldolase class I"/>
    <property type="match status" value="2"/>
</dbReference>
<reference evidence="22 23" key="1">
    <citation type="submission" date="2019-01" db="EMBL/GenBank/DDBJ databases">
        <authorList>
            <person name="Sayadi A."/>
        </authorList>
    </citation>
    <scope>NUCLEOTIDE SEQUENCE [LARGE SCALE GENOMIC DNA]</scope>
</reference>
<dbReference type="GO" id="GO:0097054">
    <property type="term" value="P:L-glutamate biosynthetic process"/>
    <property type="evidence" value="ECO:0007669"/>
    <property type="project" value="UniProtKB-UniPathway"/>
</dbReference>
<keyword evidence="11" id="KW-0479">Metal-binding</keyword>
<gene>
    <name evidence="22" type="ORF">CALMAC_LOCUS11784</name>
</gene>
<evidence type="ECO:0000256" key="18">
    <source>
        <dbReference type="ARBA" id="ARBA00023291"/>
    </source>
</evidence>
<dbReference type="Pfam" id="PF01645">
    <property type="entry name" value="Glu_synthase"/>
    <property type="match status" value="1"/>
</dbReference>
<dbReference type="PROSITE" id="PS51278">
    <property type="entry name" value="GATASE_TYPE_2"/>
    <property type="match status" value="1"/>
</dbReference>
<comment type="pathway">
    <text evidence="4">Energy metabolism; nitrogen metabolism.</text>
</comment>
<dbReference type="Gene3D" id="3.50.50.60">
    <property type="entry name" value="FAD/NAD(P)-binding domain"/>
    <property type="match status" value="1"/>
</dbReference>
<evidence type="ECO:0000256" key="2">
    <source>
        <dbReference type="ARBA" id="ARBA00001927"/>
    </source>
</evidence>
<comment type="similarity">
    <text evidence="7">Belongs to the glutamate synthase family.</text>
</comment>
<evidence type="ECO:0000256" key="3">
    <source>
        <dbReference type="ARBA" id="ARBA00001974"/>
    </source>
</evidence>
<evidence type="ECO:0000256" key="7">
    <source>
        <dbReference type="ARBA" id="ARBA00009716"/>
    </source>
</evidence>
<feature type="domain" description="Glutamine amidotransferase type-2" evidence="21">
    <location>
        <begin position="1"/>
        <end position="175"/>
    </location>
</feature>
<evidence type="ECO:0000256" key="17">
    <source>
        <dbReference type="ARBA" id="ARBA00023164"/>
    </source>
</evidence>
<evidence type="ECO:0000256" key="19">
    <source>
        <dbReference type="ARBA" id="ARBA00024383"/>
    </source>
</evidence>
<dbReference type="FunFam" id="3.50.50.60:FF:000022">
    <property type="entry name" value="Glutamate synthase [NADH], amyloplastic"/>
    <property type="match status" value="1"/>
</dbReference>
<dbReference type="SUPFAM" id="SSF69336">
    <property type="entry name" value="Alpha subunit of glutamate synthase, C-terminal domain"/>
    <property type="match status" value="1"/>
</dbReference>
<evidence type="ECO:0000256" key="9">
    <source>
        <dbReference type="ARBA" id="ARBA00022630"/>
    </source>
</evidence>
<evidence type="ECO:0000256" key="11">
    <source>
        <dbReference type="ARBA" id="ARBA00022723"/>
    </source>
</evidence>
<dbReference type="Pfam" id="PF01493">
    <property type="entry name" value="GXGXG"/>
    <property type="match status" value="1"/>
</dbReference>